<gene>
    <name evidence="1" type="ORF">M9H77_03471</name>
</gene>
<organism evidence="1 2">
    <name type="scientific">Catharanthus roseus</name>
    <name type="common">Madagascar periwinkle</name>
    <name type="synonym">Vinca rosea</name>
    <dbReference type="NCBI Taxonomy" id="4058"/>
    <lineage>
        <taxon>Eukaryota</taxon>
        <taxon>Viridiplantae</taxon>
        <taxon>Streptophyta</taxon>
        <taxon>Embryophyta</taxon>
        <taxon>Tracheophyta</taxon>
        <taxon>Spermatophyta</taxon>
        <taxon>Magnoliopsida</taxon>
        <taxon>eudicotyledons</taxon>
        <taxon>Gunneridae</taxon>
        <taxon>Pentapetalae</taxon>
        <taxon>asterids</taxon>
        <taxon>lamiids</taxon>
        <taxon>Gentianales</taxon>
        <taxon>Apocynaceae</taxon>
        <taxon>Rauvolfioideae</taxon>
        <taxon>Vinceae</taxon>
        <taxon>Catharanthinae</taxon>
        <taxon>Catharanthus</taxon>
    </lineage>
</organism>
<keyword evidence="2" id="KW-1185">Reference proteome</keyword>
<protein>
    <submittedName>
        <fullName evidence="1">Uncharacterized protein</fullName>
    </submittedName>
</protein>
<evidence type="ECO:0000313" key="2">
    <source>
        <dbReference type="Proteomes" id="UP001060085"/>
    </source>
</evidence>
<comment type="caution">
    <text evidence="1">The sequence shown here is derived from an EMBL/GenBank/DDBJ whole genome shotgun (WGS) entry which is preliminary data.</text>
</comment>
<proteinExistence type="predicted"/>
<sequence>MERARHRRSKSATSIEGNFQVQKQKVVQNLVSDSRSYTEGISKEHSLKELSQNTKKRGNGTPIKKLLADEMAKEGEAKKRPPNVIARLMGLDGLPSPQHGQRQQKKLDKHQQRNGSRNIHQNDYIYEDPLSRRSSVDKKDFRDVYEDLEASHVTNRRYSSKWSMNSRLTEPEMEIIEQKFMDAKRLSCDEKFQVSKEFDDTLEMLDSNKDLLLRYLEEPNSLIFNPLHDLQVASSRSCYDRMTPLQASNSRAKSLKSERDNACKYNSSRPNREDGLLLQSYGCHSSYSSCNSSKNHLDDNDGVVVLKPNIGKTSNLDDNDGVLPTRIVVLKPNIGKTSNSIALAVSSPDLLHAHPSSYSKHLECKIGKSDKVASWKKRTSSSVVFSSGSKSREDRAIAREITRQMRENFGSFSGGLNSWTHTGARGYAGDESSYDAYESDSSSESGGKTASSRNSFDRNDWYRRSSSSPNESLLSKEATKRMSERWKMSRRCQDVETFGKGSTLGEMLAVPDRETRHDALDAAMTLNGDSENFSCRNNDSGCDSPLGISSRDGWKDGCLKGSSRSRSLPPSSLSSKSYRTSGQREALVGDLTINETINLRRSKGKKGSLSQEEDYSLGDRSSCGKPHTGHHASNGDINSSPDANANLIQSDISHDRLDKHEKDSLLPQVPATGGSCTTSTITEASDAKYENLTMSLDPSMDLQFKHSDNMRDGNNFPPCQDTTSYQGLSVSQSERASSSSQCNGPEPESSESSKEADHPSPVSVLEVSFPEDVSSSSDCFERVNAELHDLRMQLQLLKMESGGYADAPALALSNEHVSQKPVVVQEEGCLLGGQSWDSSYIDKVLCNSGLEEFDPNTFVATWHSPECPVDPWVFDKIEKNYSGEETTSVKFERKLLFDRINLALLEMFKCYVDPRRSVQPMTTARTLKGQKWGLKDGLKTFLNNQEIEVKGENPEKVLDREMFWSGFRNGVDIVGKEIEKMLIDDLIGEVLTV</sequence>
<name>A0ACC0CBU6_CATRO</name>
<reference evidence="2" key="1">
    <citation type="journal article" date="2023" name="Nat. Plants">
        <title>Single-cell RNA sequencing provides a high-resolution roadmap for understanding the multicellular compartmentation of specialized metabolism.</title>
        <authorList>
            <person name="Sun S."/>
            <person name="Shen X."/>
            <person name="Li Y."/>
            <person name="Li Y."/>
            <person name="Wang S."/>
            <person name="Li R."/>
            <person name="Zhang H."/>
            <person name="Shen G."/>
            <person name="Guo B."/>
            <person name="Wei J."/>
            <person name="Xu J."/>
            <person name="St-Pierre B."/>
            <person name="Chen S."/>
            <person name="Sun C."/>
        </authorList>
    </citation>
    <scope>NUCLEOTIDE SEQUENCE [LARGE SCALE GENOMIC DNA]</scope>
</reference>
<evidence type="ECO:0000313" key="1">
    <source>
        <dbReference type="EMBL" id="KAI5682243.1"/>
    </source>
</evidence>
<dbReference type="EMBL" id="CM044701">
    <property type="protein sequence ID" value="KAI5682243.1"/>
    <property type="molecule type" value="Genomic_DNA"/>
</dbReference>
<accession>A0ACC0CBU6</accession>
<dbReference type="Proteomes" id="UP001060085">
    <property type="component" value="Linkage Group LG01"/>
</dbReference>